<reference evidence="5" key="2">
    <citation type="submission" date="2015-06" db="UniProtKB">
        <authorList>
            <consortium name="EnsemblMetazoa"/>
        </authorList>
    </citation>
    <scope>IDENTIFICATION</scope>
</reference>
<evidence type="ECO:0000259" key="4">
    <source>
        <dbReference type="Pfam" id="PF04389"/>
    </source>
</evidence>
<evidence type="ECO:0000313" key="6">
    <source>
        <dbReference type="Proteomes" id="UP000015104"/>
    </source>
</evidence>
<evidence type="ECO:0000256" key="3">
    <source>
        <dbReference type="SAM" id="SignalP"/>
    </source>
</evidence>
<keyword evidence="3" id="KW-0732">Signal</keyword>
<protein>
    <recommendedName>
        <fullName evidence="4">Peptidase M28 domain-containing protein</fullName>
    </recommendedName>
</protein>
<dbReference type="Proteomes" id="UP000015104">
    <property type="component" value="Unassembled WGS sequence"/>
</dbReference>
<feature type="signal peptide" evidence="3">
    <location>
        <begin position="1"/>
        <end position="21"/>
    </location>
</feature>
<organism evidence="5 6">
    <name type="scientific">Tetranychus urticae</name>
    <name type="common">Two-spotted spider mite</name>
    <dbReference type="NCBI Taxonomy" id="32264"/>
    <lineage>
        <taxon>Eukaryota</taxon>
        <taxon>Metazoa</taxon>
        <taxon>Ecdysozoa</taxon>
        <taxon>Arthropoda</taxon>
        <taxon>Chelicerata</taxon>
        <taxon>Arachnida</taxon>
        <taxon>Acari</taxon>
        <taxon>Acariformes</taxon>
        <taxon>Trombidiformes</taxon>
        <taxon>Prostigmata</taxon>
        <taxon>Eleutherengona</taxon>
        <taxon>Raphignathae</taxon>
        <taxon>Tetranychoidea</taxon>
        <taxon>Tetranychidae</taxon>
        <taxon>Tetranychus</taxon>
    </lineage>
</organism>
<dbReference type="Pfam" id="PF04389">
    <property type="entry name" value="Peptidase_M28"/>
    <property type="match status" value="1"/>
</dbReference>
<dbReference type="HOGENOM" id="CLU_702714_0_0_1"/>
<dbReference type="InterPro" id="IPR045175">
    <property type="entry name" value="M28_fam"/>
</dbReference>
<evidence type="ECO:0000313" key="5">
    <source>
        <dbReference type="EnsemblMetazoa" id="tetur01g02960.1"/>
    </source>
</evidence>
<dbReference type="GO" id="GO:0008235">
    <property type="term" value="F:metalloexopeptidase activity"/>
    <property type="evidence" value="ECO:0007669"/>
    <property type="project" value="InterPro"/>
</dbReference>
<keyword evidence="6" id="KW-1185">Reference proteome</keyword>
<accession>T1JQE8</accession>
<dbReference type="STRING" id="32264.T1JQE8"/>
<proteinExistence type="inferred from homology"/>
<dbReference type="EnsemblMetazoa" id="tetur01g02960.1">
    <property type="protein sequence ID" value="tetur01g02960.1"/>
    <property type="gene ID" value="tetur01g02960"/>
</dbReference>
<dbReference type="PANTHER" id="PTHR12147">
    <property type="entry name" value="METALLOPEPTIDASE M28 FAMILY MEMBER"/>
    <property type="match status" value="1"/>
</dbReference>
<comment type="similarity">
    <text evidence="2">Belongs to the peptidase M28 family. M28B subfamily.</text>
</comment>
<feature type="domain" description="Peptidase M28" evidence="4">
    <location>
        <begin position="115"/>
        <end position="260"/>
    </location>
</feature>
<dbReference type="Gene3D" id="3.40.630.10">
    <property type="entry name" value="Zn peptidases"/>
    <property type="match status" value="1"/>
</dbReference>
<dbReference type="InterPro" id="IPR007484">
    <property type="entry name" value="Peptidase_M28"/>
</dbReference>
<dbReference type="SUPFAM" id="SSF53187">
    <property type="entry name" value="Zn-dependent exopeptidases"/>
    <property type="match status" value="1"/>
</dbReference>
<dbReference type="KEGG" id="tut:107359731"/>
<gene>
    <name evidence="5" type="primary">107359731</name>
</gene>
<evidence type="ECO:0000256" key="1">
    <source>
        <dbReference type="ARBA" id="ARBA00001947"/>
    </source>
</evidence>
<dbReference type="OrthoDB" id="2214at2759"/>
<name>T1JQE8_TETUR</name>
<dbReference type="EMBL" id="CAEY01000437">
    <property type="status" value="NOT_ANNOTATED_CDS"/>
    <property type="molecule type" value="Genomic_DNA"/>
</dbReference>
<reference evidence="6" key="1">
    <citation type="submission" date="2011-08" db="EMBL/GenBank/DDBJ databases">
        <authorList>
            <person name="Rombauts S."/>
        </authorList>
    </citation>
    <scope>NUCLEOTIDE SEQUENCE</scope>
    <source>
        <strain evidence="6">London</strain>
    </source>
</reference>
<dbReference type="AlphaFoldDB" id="T1JQE8"/>
<comment type="cofactor">
    <cofactor evidence="1">
        <name>Zn(2+)</name>
        <dbReference type="ChEBI" id="CHEBI:29105"/>
    </cofactor>
</comment>
<dbReference type="GO" id="GO:0006508">
    <property type="term" value="P:proteolysis"/>
    <property type="evidence" value="ECO:0007669"/>
    <property type="project" value="InterPro"/>
</dbReference>
<dbReference type="eggNOG" id="KOG2194">
    <property type="taxonomic scope" value="Eukaryota"/>
</dbReference>
<dbReference type="OMA" id="GFPAVML"/>
<feature type="chain" id="PRO_5004590719" description="Peptidase M28 domain-containing protein" evidence="3">
    <location>
        <begin position="22"/>
        <end position="387"/>
    </location>
</feature>
<evidence type="ECO:0000256" key="2">
    <source>
        <dbReference type="ARBA" id="ARBA00005634"/>
    </source>
</evidence>
<sequence length="387" mass="43289">MLSFVNIIVILGLLTPNLSNAYKTSFYTSSEFGIEGKSAIKDCSAILESIGETASVDRLECLLSNEFSLPRHHTVNPQNKEKTRSFLLNSMKQYADEVAVQSFDQPGEVDVKGINIIATIAGTKRNTSDDNLVLIGAHYDTFLTPNDVTAGIDDNGSGLAVLLEVLRLVSTKYRANSIKPTNSIMFVAFDFEEYGYVGSQLFVNNYLIPYELAGKKSASFQGAFIMDTIMNYNTTKGSQLLPDLVELIAPEIENWVNNVNEKMGDFLALISRETLDTSLTNAFVTHWKSIEPDNSFKMLPVNFPVEYEAYAGELLRSDHASFWYHDFTKYKKQLPAVFLTDTGNYRGVMIDCYHKACDDSRLITKENLSWLQQIANTLFKSIVSLAN</sequence>
<dbReference type="PANTHER" id="PTHR12147:SF26">
    <property type="entry name" value="PEPTIDASE M28 DOMAIN-CONTAINING PROTEIN"/>
    <property type="match status" value="1"/>
</dbReference>